<keyword evidence="8" id="KW-0378">Hydrolase</keyword>
<protein>
    <recommendedName>
        <fullName evidence="8">Glutathione hydrolase proenzyme</fullName>
        <ecNumber evidence="8">2.3.2.2</ecNumber>
        <ecNumber evidence="8">3.4.19.13</ecNumber>
    </recommendedName>
    <component>
        <recommendedName>
            <fullName evidence="8">Glutathione hydrolase large chain</fullName>
        </recommendedName>
    </component>
    <component>
        <recommendedName>
            <fullName evidence="8">Glutathione hydrolase small chain</fullName>
        </recommendedName>
    </component>
</protein>
<dbReference type="UniPathway" id="UPA00204"/>
<keyword evidence="11" id="KW-1185">Reference proteome</keyword>
<comment type="similarity">
    <text evidence="3 8">Belongs to the gamma-glutamyltransferase family.</text>
</comment>
<dbReference type="PANTHER" id="PTHR43199:SF6">
    <property type="entry name" value="GLUTATHIONE HYDROLASE PROENZYME"/>
    <property type="match status" value="1"/>
</dbReference>
<dbReference type="InterPro" id="IPR000101">
    <property type="entry name" value="GGT_peptidase"/>
</dbReference>
<comment type="pathway">
    <text evidence="8">Sulfur metabolism; glutathione metabolism.</text>
</comment>
<comment type="subunit">
    <text evidence="8">This enzyme consists of two polypeptide chains, which are synthesized in precursor form from a single polypeptide.</text>
</comment>
<dbReference type="HOGENOM" id="CLU_014813_0_3_6"/>
<comment type="catalytic activity">
    <reaction evidence="5 8">
        <text>an N-terminal (5-L-glutamyl)-[peptide] + an alpha-amino acid = 5-L-glutamyl amino acid + an N-terminal L-alpha-aminoacyl-[peptide]</text>
        <dbReference type="Rhea" id="RHEA:23904"/>
        <dbReference type="Rhea" id="RHEA-COMP:9780"/>
        <dbReference type="Rhea" id="RHEA-COMP:9795"/>
        <dbReference type="ChEBI" id="CHEBI:77644"/>
        <dbReference type="ChEBI" id="CHEBI:78597"/>
        <dbReference type="ChEBI" id="CHEBI:78599"/>
        <dbReference type="ChEBI" id="CHEBI:78608"/>
        <dbReference type="EC" id="2.3.2.2"/>
    </reaction>
</comment>
<feature type="binding site" evidence="7">
    <location>
        <begin position="393"/>
        <end position="395"/>
    </location>
    <ligand>
        <name>L-glutamate</name>
        <dbReference type="ChEBI" id="CHEBI:29985"/>
    </ligand>
</feature>
<dbReference type="InterPro" id="IPR043138">
    <property type="entry name" value="GGT_lsub"/>
</dbReference>
<feature type="binding site" evidence="7">
    <location>
        <position position="99"/>
    </location>
    <ligand>
        <name>L-glutamate</name>
        <dbReference type="ChEBI" id="CHEBI:29985"/>
    </ligand>
</feature>
<dbReference type="PANTHER" id="PTHR43199">
    <property type="entry name" value="GLUTATHIONE HYDROLASE"/>
    <property type="match status" value="1"/>
</dbReference>
<evidence type="ECO:0000256" key="6">
    <source>
        <dbReference type="PIRSR" id="PIRSR600101-1"/>
    </source>
</evidence>
<dbReference type="PROSITE" id="PS00462">
    <property type="entry name" value="G_GLU_TRANSPEPTIDASE"/>
    <property type="match status" value="1"/>
</dbReference>
<keyword evidence="8" id="KW-0317">Glutathione biosynthesis</keyword>
<organism evidence="10 11">
    <name type="scientific">Thioflavicoccus mobilis 8321</name>
    <dbReference type="NCBI Taxonomy" id="765912"/>
    <lineage>
        <taxon>Bacteria</taxon>
        <taxon>Pseudomonadati</taxon>
        <taxon>Pseudomonadota</taxon>
        <taxon>Gammaproteobacteria</taxon>
        <taxon>Chromatiales</taxon>
        <taxon>Chromatiaceae</taxon>
        <taxon>Thioflavicoccus</taxon>
    </lineage>
</organism>
<dbReference type="SUPFAM" id="SSF56235">
    <property type="entry name" value="N-terminal nucleophile aminohydrolases (Ntn hydrolases)"/>
    <property type="match status" value="1"/>
</dbReference>
<dbReference type="InterPro" id="IPR051792">
    <property type="entry name" value="GGT_bact"/>
</dbReference>
<dbReference type="Proteomes" id="UP000010816">
    <property type="component" value="Chromosome"/>
</dbReference>
<gene>
    <name evidence="10" type="ORF">Thimo_2580</name>
</gene>
<evidence type="ECO:0000256" key="9">
    <source>
        <dbReference type="SAM" id="SignalP"/>
    </source>
</evidence>
<keyword evidence="9" id="KW-0732">Signal</keyword>
<feature type="binding site" evidence="7">
    <location>
        <begin position="446"/>
        <end position="447"/>
    </location>
    <ligand>
        <name>L-glutamate</name>
        <dbReference type="ChEBI" id="CHEBI:29985"/>
    </ligand>
</feature>
<accession>L0H143</accession>
<proteinExistence type="inferred from homology"/>
<dbReference type="InterPro" id="IPR055262">
    <property type="entry name" value="GGT_CS"/>
</dbReference>
<keyword evidence="8" id="KW-0808">Transferase</keyword>
<evidence type="ECO:0000313" key="10">
    <source>
        <dbReference type="EMBL" id="AGA91304.1"/>
    </source>
</evidence>
<dbReference type="PATRIC" id="fig|765912.4.peg.2532"/>
<evidence type="ECO:0000256" key="1">
    <source>
        <dbReference type="ARBA" id="ARBA00001049"/>
    </source>
</evidence>
<dbReference type="EC" id="2.3.2.2" evidence="8"/>
<feature type="binding site" evidence="7">
    <location>
        <position position="417"/>
    </location>
    <ligand>
        <name>L-glutamate</name>
        <dbReference type="ChEBI" id="CHEBI:29985"/>
    </ligand>
</feature>
<dbReference type="NCBIfam" id="TIGR00066">
    <property type="entry name" value="g_glut_trans"/>
    <property type="match status" value="1"/>
</dbReference>
<evidence type="ECO:0000256" key="7">
    <source>
        <dbReference type="PIRSR" id="PIRSR600101-2"/>
    </source>
</evidence>
<comment type="PTM">
    <text evidence="8">Cleaved by autocatalysis into a large and a small subunit.</text>
</comment>
<dbReference type="Pfam" id="PF01019">
    <property type="entry name" value="G_glu_transpept"/>
    <property type="match status" value="1"/>
</dbReference>
<dbReference type="EC" id="3.4.19.13" evidence="8"/>
<evidence type="ECO:0000256" key="5">
    <source>
        <dbReference type="ARBA" id="ARBA00047417"/>
    </source>
</evidence>
<keyword evidence="8" id="KW-0865">Zymogen</keyword>
<feature type="chain" id="PRO_5003943194" description="Glutathione hydrolase proenzyme" evidence="9">
    <location>
        <begin position="32"/>
        <end position="569"/>
    </location>
</feature>
<dbReference type="InterPro" id="IPR029055">
    <property type="entry name" value="Ntn_hydrolases_N"/>
</dbReference>
<dbReference type="Gene3D" id="3.60.20.40">
    <property type="match status" value="1"/>
</dbReference>
<evidence type="ECO:0000256" key="4">
    <source>
        <dbReference type="ARBA" id="ARBA00023315"/>
    </source>
</evidence>
<feature type="active site" description="Nucleophile" evidence="6">
    <location>
        <position position="375"/>
    </location>
</feature>
<dbReference type="GO" id="GO:0006750">
    <property type="term" value="P:glutathione biosynthetic process"/>
    <property type="evidence" value="ECO:0007669"/>
    <property type="project" value="UniProtKB-KW"/>
</dbReference>
<feature type="signal peptide" evidence="9">
    <location>
        <begin position="1"/>
        <end position="31"/>
    </location>
</feature>
<evidence type="ECO:0000256" key="3">
    <source>
        <dbReference type="ARBA" id="ARBA00009381"/>
    </source>
</evidence>
<dbReference type="STRING" id="765912.Thimo_2580"/>
<comment type="catalytic activity">
    <reaction evidence="1 8">
        <text>an S-substituted glutathione + H2O = an S-substituted L-cysteinylglycine + L-glutamate</text>
        <dbReference type="Rhea" id="RHEA:59468"/>
        <dbReference type="ChEBI" id="CHEBI:15377"/>
        <dbReference type="ChEBI" id="CHEBI:29985"/>
        <dbReference type="ChEBI" id="CHEBI:90779"/>
        <dbReference type="ChEBI" id="CHEBI:143103"/>
        <dbReference type="EC" id="3.4.19.13"/>
    </reaction>
</comment>
<dbReference type="OrthoDB" id="5297205at2"/>
<dbReference type="RefSeq" id="WP_015281437.1">
    <property type="nucleotide sequence ID" value="NC_019940.1"/>
</dbReference>
<evidence type="ECO:0000313" key="11">
    <source>
        <dbReference type="Proteomes" id="UP000010816"/>
    </source>
</evidence>
<name>L0H143_9GAMM</name>
<dbReference type="Gene3D" id="1.10.246.130">
    <property type="match status" value="1"/>
</dbReference>
<comment type="catalytic activity">
    <reaction evidence="2 8">
        <text>glutathione + H2O = L-cysteinylglycine + L-glutamate</text>
        <dbReference type="Rhea" id="RHEA:28807"/>
        <dbReference type="ChEBI" id="CHEBI:15377"/>
        <dbReference type="ChEBI" id="CHEBI:29985"/>
        <dbReference type="ChEBI" id="CHEBI:57925"/>
        <dbReference type="ChEBI" id="CHEBI:61694"/>
        <dbReference type="EC" id="3.4.19.13"/>
    </reaction>
</comment>
<dbReference type="eggNOG" id="COG0405">
    <property type="taxonomic scope" value="Bacteria"/>
</dbReference>
<reference evidence="10 11" key="1">
    <citation type="submission" date="2011-09" db="EMBL/GenBank/DDBJ databases">
        <title>Complete sequence of chromosome of Thioflavicoccus mobilis 8321.</title>
        <authorList>
            <consortium name="US DOE Joint Genome Institute"/>
            <person name="Lucas S."/>
            <person name="Han J."/>
            <person name="Lapidus A."/>
            <person name="Cheng J.-F."/>
            <person name="Goodwin L."/>
            <person name="Pitluck S."/>
            <person name="Peters L."/>
            <person name="Ovchinnikova G."/>
            <person name="Lu M."/>
            <person name="Detter J.C."/>
            <person name="Han C."/>
            <person name="Tapia R."/>
            <person name="Land M."/>
            <person name="Hauser L."/>
            <person name="Kyrpides N."/>
            <person name="Ivanova N."/>
            <person name="Pagani I."/>
            <person name="Vogl K."/>
            <person name="Liu Z."/>
            <person name="Imhoff J."/>
            <person name="Thiel V."/>
            <person name="Frigaard N.-U."/>
            <person name="Bryant D."/>
            <person name="Woyke T."/>
        </authorList>
    </citation>
    <scope>NUCLEOTIDE SEQUENCE [LARGE SCALE GENOMIC DNA]</scope>
    <source>
        <strain evidence="10 11">8321</strain>
    </source>
</reference>
<evidence type="ECO:0000256" key="2">
    <source>
        <dbReference type="ARBA" id="ARBA00001089"/>
    </source>
</evidence>
<sequence length="569" mass="58889">MRQRKLMPAIRRCAWLVLALLAPWVATTTVAADRGAVASASPAATAVGAKILSDGGNAADAAVATALALAVVMPQAGNLGGGGFAVTRFGSEVRTLDFRETAPAAATPEMYLDEQGAPRPGASLVGPLAAGVPGSPAGLHALHQALGRLPWVAVVAPAIELAQAGFTVDARLAQDVGRAADLLGRFPETAALWLPGGRPPAVGSRMRLPALAATLKAYAAQGPAAITAGPVATAIERAAQRHGGVLRAADLAAYRPRWRAPVRFSAFGWQVASMPLPSSGGIILGETSGLLGRHGWAVRPRDGADRLHLLVEAWRRAFADRVPLGDPATTRADAADLLAAAWLDRRAAEIDLAHATPSAQVALWSPAAASESRETTHLSVIDGDGNAVALTTTLNGSFGCGLRVPEAGFFLNNEMDDFATAPGRPNLYGLIQGEANAVRPGKRMLSSMSPTVAWRGDELIALGSPGGSRIPTATLQVLLALIVDGDTPAEAVARLRIHHQWRPDILYAEPAALAPQVAEELVRRGHEIRPVDSLGEVQVVRRLADGVLQAAADPRHPGAVVVLPSDGGG</sequence>
<evidence type="ECO:0000256" key="8">
    <source>
        <dbReference type="RuleBase" id="RU368036"/>
    </source>
</evidence>
<dbReference type="PRINTS" id="PR01210">
    <property type="entry name" value="GGTRANSPTASE"/>
</dbReference>
<keyword evidence="4 8" id="KW-0012">Acyltransferase</keyword>
<dbReference type="AlphaFoldDB" id="L0H143"/>
<dbReference type="GO" id="GO:0006751">
    <property type="term" value="P:glutathione catabolic process"/>
    <property type="evidence" value="ECO:0007669"/>
    <property type="project" value="UniProtKB-UniRule"/>
</dbReference>
<dbReference type="EMBL" id="CP003051">
    <property type="protein sequence ID" value="AGA91304.1"/>
    <property type="molecule type" value="Genomic_DNA"/>
</dbReference>
<dbReference type="GO" id="GO:0036374">
    <property type="term" value="F:glutathione hydrolase activity"/>
    <property type="evidence" value="ECO:0007669"/>
    <property type="project" value="UniProtKB-UniRule"/>
</dbReference>
<dbReference type="InterPro" id="IPR043137">
    <property type="entry name" value="GGT_ssub_C"/>
</dbReference>
<feature type="binding site" evidence="7">
    <location>
        <position position="467"/>
    </location>
    <ligand>
        <name>L-glutamate</name>
        <dbReference type="ChEBI" id="CHEBI:29985"/>
    </ligand>
</feature>
<dbReference type="GO" id="GO:0103068">
    <property type="term" value="F:leukotriene C4 gamma-glutamyl transferase activity"/>
    <property type="evidence" value="ECO:0007669"/>
    <property type="project" value="UniProtKB-EC"/>
</dbReference>
<dbReference type="KEGG" id="tmb:Thimo_2580"/>